<feature type="compositionally biased region" description="Polar residues" evidence="1">
    <location>
        <begin position="1"/>
        <end position="18"/>
    </location>
</feature>
<feature type="region of interest" description="Disordered" evidence="1">
    <location>
        <begin position="207"/>
        <end position="235"/>
    </location>
</feature>
<keyword evidence="3" id="KW-1185">Reference proteome</keyword>
<sequence length="235" mass="25901">MNMAHQQESMPVSQNMSCSAMEENQPMEQDKSPTLPAKDDQPNSPSLWTKQSKQPSQDDLLNSPSLWKIQAKQTTQDVDSPLLHTISAIGNEDSDEGDVPYPDSNALLAKFWDMKVNIDKEGDDVVEYVGSNSIDSGYKSPCETPDLQYHCLINEGNKVLEKRGSVSSLSSTGSTGSTSKFVPNAHKQIAESNVKLASDIHCSENIKRRSVKPSARSINENSKTEDENRKICLKA</sequence>
<organism evidence="2 3">
    <name type="scientific">Meganyctiphanes norvegica</name>
    <name type="common">Northern krill</name>
    <name type="synonym">Thysanopoda norvegica</name>
    <dbReference type="NCBI Taxonomy" id="48144"/>
    <lineage>
        <taxon>Eukaryota</taxon>
        <taxon>Metazoa</taxon>
        <taxon>Ecdysozoa</taxon>
        <taxon>Arthropoda</taxon>
        <taxon>Crustacea</taxon>
        <taxon>Multicrustacea</taxon>
        <taxon>Malacostraca</taxon>
        <taxon>Eumalacostraca</taxon>
        <taxon>Eucarida</taxon>
        <taxon>Euphausiacea</taxon>
        <taxon>Euphausiidae</taxon>
        <taxon>Meganyctiphanes</taxon>
    </lineage>
</organism>
<feature type="non-terminal residue" evidence="2">
    <location>
        <position position="235"/>
    </location>
</feature>
<feature type="compositionally biased region" description="Polar residues" evidence="1">
    <location>
        <begin position="42"/>
        <end position="74"/>
    </location>
</feature>
<evidence type="ECO:0000256" key="1">
    <source>
        <dbReference type="SAM" id="MobiDB-lite"/>
    </source>
</evidence>
<protein>
    <submittedName>
        <fullName evidence="2">Uncharacterized protein</fullName>
    </submittedName>
</protein>
<dbReference type="AlphaFoldDB" id="A0AAV2R5U2"/>
<evidence type="ECO:0000313" key="3">
    <source>
        <dbReference type="Proteomes" id="UP001497623"/>
    </source>
</evidence>
<feature type="region of interest" description="Disordered" evidence="1">
    <location>
        <begin position="1"/>
        <end position="74"/>
    </location>
</feature>
<evidence type="ECO:0000313" key="2">
    <source>
        <dbReference type="EMBL" id="CAL4111171.1"/>
    </source>
</evidence>
<name>A0AAV2R5U2_MEGNR</name>
<gene>
    <name evidence="2" type="ORF">MNOR_LOCUS19570</name>
</gene>
<accession>A0AAV2R5U2</accession>
<comment type="caution">
    <text evidence="2">The sequence shown here is derived from an EMBL/GenBank/DDBJ whole genome shotgun (WGS) entry which is preliminary data.</text>
</comment>
<proteinExistence type="predicted"/>
<dbReference type="EMBL" id="CAXKWB010014607">
    <property type="protein sequence ID" value="CAL4111171.1"/>
    <property type="molecule type" value="Genomic_DNA"/>
</dbReference>
<reference evidence="2 3" key="1">
    <citation type="submission" date="2024-05" db="EMBL/GenBank/DDBJ databases">
        <authorList>
            <person name="Wallberg A."/>
        </authorList>
    </citation>
    <scope>NUCLEOTIDE SEQUENCE [LARGE SCALE GENOMIC DNA]</scope>
</reference>
<feature type="compositionally biased region" description="Basic and acidic residues" evidence="1">
    <location>
        <begin position="222"/>
        <end position="235"/>
    </location>
</feature>
<dbReference type="Proteomes" id="UP001497623">
    <property type="component" value="Unassembled WGS sequence"/>
</dbReference>